<dbReference type="GO" id="GO:0005886">
    <property type="term" value="C:plasma membrane"/>
    <property type="evidence" value="ECO:0007669"/>
    <property type="project" value="TreeGrafter"/>
</dbReference>
<comment type="similarity">
    <text evidence="2 5">Belongs to the acyl-CoA dehydrogenase family.</text>
</comment>
<dbReference type="PANTHER" id="PTHR43884">
    <property type="entry name" value="ACYL-COA DEHYDROGENASE"/>
    <property type="match status" value="1"/>
</dbReference>
<dbReference type="Pfam" id="PF02770">
    <property type="entry name" value="Acyl-CoA_dh_M"/>
    <property type="match status" value="1"/>
</dbReference>
<proteinExistence type="inferred from homology"/>
<dbReference type="OrthoDB" id="9802447at2"/>
<keyword evidence="10" id="KW-1185">Reference proteome</keyword>
<evidence type="ECO:0000313" key="9">
    <source>
        <dbReference type="EMBL" id="PTX18431.1"/>
    </source>
</evidence>
<dbReference type="InterPro" id="IPR009100">
    <property type="entry name" value="AcylCoA_DH/oxidase_NM_dom_sf"/>
</dbReference>
<keyword evidence="3 5" id="KW-0285">Flavoprotein</keyword>
<dbReference type="Pfam" id="PF02771">
    <property type="entry name" value="Acyl-CoA_dh_N"/>
    <property type="match status" value="1"/>
</dbReference>
<evidence type="ECO:0000256" key="1">
    <source>
        <dbReference type="ARBA" id="ARBA00001974"/>
    </source>
</evidence>
<name>A0A2T5YGL0_9BACT</name>
<accession>A0A2T5YGL0</accession>
<evidence type="ECO:0000313" key="10">
    <source>
        <dbReference type="Proteomes" id="UP000244225"/>
    </source>
</evidence>
<dbReference type="PIRSF" id="PIRSF016578">
    <property type="entry name" value="HsaA"/>
    <property type="match status" value="1"/>
</dbReference>
<keyword evidence="4 5" id="KW-0274">FAD</keyword>
<dbReference type="Proteomes" id="UP000244225">
    <property type="component" value="Unassembled WGS sequence"/>
</dbReference>
<dbReference type="EMBL" id="QBKI01000006">
    <property type="protein sequence ID" value="PTX18431.1"/>
    <property type="molecule type" value="Genomic_DNA"/>
</dbReference>
<dbReference type="SUPFAM" id="SSF47203">
    <property type="entry name" value="Acyl-CoA dehydrogenase C-terminal domain-like"/>
    <property type="match status" value="1"/>
</dbReference>
<dbReference type="InterPro" id="IPR037069">
    <property type="entry name" value="AcylCoA_DH/ox_N_sf"/>
</dbReference>
<evidence type="ECO:0000259" key="6">
    <source>
        <dbReference type="Pfam" id="PF00441"/>
    </source>
</evidence>
<dbReference type="GO" id="GO:0003995">
    <property type="term" value="F:acyl-CoA dehydrogenase activity"/>
    <property type="evidence" value="ECO:0007669"/>
    <property type="project" value="TreeGrafter"/>
</dbReference>
<evidence type="ECO:0000256" key="5">
    <source>
        <dbReference type="RuleBase" id="RU362125"/>
    </source>
</evidence>
<comment type="caution">
    <text evidence="9">The sequence shown here is derived from an EMBL/GenBank/DDBJ whole genome shotgun (WGS) entry which is preliminary data.</text>
</comment>
<dbReference type="Pfam" id="PF00441">
    <property type="entry name" value="Acyl-CoA_dh_1"/>
    <property type="match status" value="1"/>
</dbReference>
<evidence type="ECO:0000256" key="3">
    <source>
        <dbReference type="ARBA" id="ARBA00022630"/>
    </source>
</evidence>
<dbReference type="SUPFAM" id="SSF56645">
    <property type="entry name" value="Acyl-CoA dehydrogenase NM domain-like"/>
    <property type="match status" value="1"/>
</dbReference>
<dbReference type="AlphaFoldDB" id="A0A2T5YGL0"/>
<dbReference type="PANTHER" id="PTHR43884:SF19">
    <property type="entry name" value="ACYL-COA DEHYDROGENASE FADE4-RELATED"/>
    <property type="match status" value="1"/>
</dbReference>
<dbReference type="InterPro" id="IPR046373">
    <property type="entry name" value="Acyl-CoA_Oxase/DH_mid-dom_sf"/>
</dbReference>
<feature type="domain" description="Acyl-CoA dehydrogenase/oxidase C-terminal" evidence="6">
    <location>
        <begin position="244"/>
        <end position="378"/>
    </location>
</feature>
<feature type="domain" description="Acyl-CoA oxidase/dehydrogenase middle" evidence="7">
    <location>
        <begin position="118"/>
        <end position="214"/>
    </location>
</feature>
<dbReference type="CDD" id="cd00567">
    <property type="entry name" value="ACAD"/>
    <property type="match status" value="1"/>
</dbReference>
<dbReference type="InterPro" id="IPR006091">
    <property type="entry name" value="Acyl-CoA_Oxase/DH_mid-dom"/>
</dbReference>
<dbReference type="Gene3D" id="1.20.140.10">
    <property type="entry name" value="Butyryl-CoA Dehydrogenase, subunit A, domain 3"/>
    <property type="match status" value="1"/>
</dbReference>
<evidence type="ECO:0000256" key="2">
    <source>
        <dbReference type="ARBA" id="ARBA00009347"/>
    </source>
</evidence>
<dbReference type="Gene3D" id="1.10.540.10">
    <property type="entry name" value="Acyl-CoA dehydrogenase/oxidase, N-terminal domain"/>
    <property type="match status" value="1"/>
</dbReference>
<keyword evidence="5" id="KW-0560">Oxidoreductase</keyword>
<dbReference type="InterPro" id="IPR009075">
    <property type="entry name" value="AcylCo_DH/oxidase_C"/>
</dbReference>
<feature type="domain" description="Acyl-CoA dehydrogenase/oxidase N-terminal" evidence="8">
    <location>
        <begin position="9"/>
        <end position="113"/>
    </location>
</feature>
<dbReference type="Gene3D" id="2.40.110.10">
    <property type="entry name" value="Butyryl-CoA Dehydrogenase, subunit A, domain 2"/>
    <property type="match status" value="1"/>
</dbReference>
<dbReference type="InterPro" id="IPR036250">
    <property type="entry name" value="AcylCo_DH-like_C"/>
</dbReference>
<sequence length="386" mass="42336">MLMNLDKTLDLIRQIAESTVRGEADAVDKEARWPEQSMRQLQQEGLGGFVVPLENGGLGQGLLGLAQACEILGEESASAGLCFGMHCVGTAMIAAKATAYQKKHFLEPIAAGEHLTTLALSEPGTGAHFYFPQTQLLSVSKDEFMLRGEKTFVTNGGQADSYVISTMGVDPEAMQHEFSCVVVEAGSQGMNWGKDWDGIGMRGNSSRSLALKDVRVPARNLLGEQGDQLWYMFQVVAPYFLTAMSGTYLGLAQAAFNQAREHMMHRTYRHSGMSLSQNQLLQHRLGTLWAKIERTRQLIYHACRQYDSGDASAILSIISSKAEVAHCCVEVVNEAMTLSGGIAYRDNSRLETLLRDARAAHIMAPTTDVLYTWLGRALLEQPILES</sequence>
<dbReference type="InterPro" id="IPR013786">
    <property type="entry name" value="AcylCoA_DH/ox_N"/>
</dbReference>
<organism evidence="9 10">
    <name type="scientific">Pontibacter mucosus</name>
    <dbReference type="NCBI Taxonomy" id="1649266"/>
    <lineage>
        <taxon>Bacteria</taxon>
        <taxon>Pseudomonadati</taxon>
        <taxon>Bacteroidota</taxon>
        <taxon>Cytophagia</taxon>
        <taxon>Cytophagales</taxon>
        <taxon>Hymenobacteraceae</taxon>
        <taxon>Pontibacter</taxon>
    </lineage>
</organism>
<dbReference type="GO" id="GO:0050660">
    <property type="term" value="F:flavin adenine dinucleotide binding"/>
    <property type="evidence" value="ECO:0007669"/>
    <property type="project" value="InterPro"/>
</dbReference>
<comment type="cofactor">
    <cofactor evidence="1 5">
        <name>FAD</name>
        <dbReference type="ChEBI" id="CHEBI:57692"/>
    </cofactor>
</comment>
<evidence type="ECO:0000259" key="7">
    <source>
        <dbReference type="Pfam" id="PF02770"/>
    </source>
</evidence>
<reference evidence="9 10" key="1">
    <citation type="submission" date="2018-04" db="EMBL/GenBank/DDBJ databases">
        <title>Genomic Encyclopedia of Archaeal and Bacterial Type Strains, Phase II (KMG-II): from individual species to whole genera.</title>
        <authorList>
            <person name="Goeker M."/>
        </authorList>
    </citation>
    <scope>NUCLEOTIDE SEQUENCE [LARGE SCALE GENOMIC DNA]</scope>
    <source>
        <strain evidence="9 10">DSM 100162</strain>
    </source>
</reference>
<evidence type="ECO:0000259" key="8">
    <source>
        <dbReference type="Pfam" id="PF02771"/>
    </source>
</evidence>
<evidence type="ECO:0000256" key="4">
    <source>
        <dbReference type="ARBA" id="ARBA00022827"/>
    </source>
</evidence>
<gene>
    <name evidence="9" type="ORF">C8N40_106231</name>
</gene>
<protein>
    <submittedName>
        <fullName evidence="9">Alkylation response protein AidB-like acyl-CoA dehydrogenase</fullName>
    </submittedName>
</protein>